<organism evidence="3 4">
    <name type="scientific">Mycolicibacterium alvei</name>
    <dbReference type="NCBI Taxonomy" id="67081"/>
    <lineage>
        <taxon>Bacteria</taxon>
        <taxon>Bacillati</taxon>
        <taxon>Actinomycetota</taxon>
        <taxon>Actinomycetes</taxon>
        <taxon>Mycobacteriales</taxon>
        <taxon>Mycobacteriaceae</taxon>
        <taxon>Mycolicibacterium</taxon>
    </lineage>
</organism>
<gene>
    <name evidence="3" type="ORF">MALV_35590</name>
</gene>
<reference evidence="3 4" key="1">
    <citation type="journal article" date="2019" name="Emerg. Microbes Infect.">
        <title>Comprehensive subspecies identification of 175 nontuberculous mycobacteria species based on 7547 genomic profiles.</title>
        <authorList>
            <person name="Matsumoto Y."/>
            <person name="Kinjo T."/>
            <person name="Motooka D."/>
            <person name="Nabeya D."/>
            <person name="Jung N."/>
            <person name="Uechi K."/>
            <person name="Horii T."/>
            <person name="Iida T."/>
            <person name="Fujita J."/>
            <person name="Nakamura S."/>
        </authorList>
    </citation>
    <scope>NUCLEOTIDE SEQUENCE [LARGE SCALE GENOMIC DNA]</scope>
    <source>
        <strain evidence="3 4">JCM 12272</strain>
    </source>
</reference>
<dbReference type="InterPro" id="IPR012337">
    <property type="entry name" value="RNaseH-like_sf"/>
</dbReference>
<dbReference type="Gene3D" id="3.30.420.10">
    <property type="entry name" value="Ribonuclease H-like superfamily/Ribonuclease H"/>
    <property type="match status" value="1"/>
</dbReference>
<feature type="domain" description="Integrase catalytic" evidence="2">
    <location>
        <begin position="273"/>
        <end position="448"/>
    </location>
</feature>
<dbReference type="Proteomes" id="UP000466906">
    <property type="component" value="Chromosome"/>
</dbReference>
<name>A0A6N4UXU8_9MYCO</name>
<dbReference type="GO" id="GO:0015074">
    <property type="term" value="P:DNA integration"/>
    <property type="evidence" value="ECO:0007669"/>
    <property type="project" value="InterPro"/>
</dbReference>
<feature type="compositionally biased region" description="Basic and acidic residues" evidence="1">
    <location>
        <begin position="672"/>
        <end position="683"/>
    </location>
</feature>
<keyword evidence="4" id="KW-1185">Reference proteome</keyword>
<dbReference type="SUPFAM" id="SSF53098">
    <property type="entry name" value="Ribonuclease H-like"/>
    <property type="match status" value="1"/>
</dbReference>
<evidence type="ECO:0000313" key="4">
    <source>
        <dbReference type="Proteomes" id="UP000466906"/>
    </source>
</evidence>
<accession>A0A6N4UXU8</accession>
<dbReference type="PROSITE" id="PS50994">
    <property type="entry name" value="INTEGRASE"/>
    <property type="match status" value="1"/>
</dbReference>
<dbReference type="InterPro" id="IPR036397">
    <property type="entry name" value="RNaseH_sf"/>
</dbReference>
<dbReference type="KEGG" id="malv:MALV_35590"/>
<proteinExistence type="predicted"/>
<dbReference type="EMBL" id="AP022565">
    <property type="protein sequence ID" value="BBX28434.1"/>
    <property type="molecule type" value="Genomic_DNA"/>
</dbReference>
<evidence type="ECO:0000313" key="3">
    <source>
        <dbReference type="EMBL" id="BBX28434.1"/>
    </source>
</evidence>
<protein>
    <recommendedName>
        <fullName evidence="2">Integrase catalytic domain-containing protein</fullName>
    </recommendedName>
</protein>
<dbReference type="AlphaFoldDB" id="A0A6N4UXU8"/>
<sequence length="717" mass="80316">MSDGRTLLVEGARILTEGGTAVVVSVASAGVTFRDSFGNVETVGWPDLTYARTIQDGQVAAVSEPLRPLWDALDDHARTVALNRLEVVQEILTGYRDGHRELARPGEPRSPFGEGFGASESRRCDAMAEVLAYERQSDRALQRRVRDGELQSVAPNPSTVRNWVRNWKRDGLVALIDGRHLRESASWDRIDERFRETAREVINTLDGDRSTVSINELDRRIRVRLIEDGQTDVVTPQRVTQAFLSMLKASKGSTTRSQRSRSLQKASGTQHYPAIRPGQVVAIDATRADNLVYDALTGRACSVEILTAIDVATRVVLALRVVPKSANGLDAGLLVYDVCRPFSLSVSGTSISDWRWVGLPEQLDVSDVALTVGRRRIAPDFTTLQGAHHIPSVAPDAVRCDHGSIFVSEHFRATLADLGIDLLLSRGKKPTDNPHVERWHETIQRALQQIPGYKGRNVSERGRLVADEPLLTARELQEHLRRFIALDYHRALHEGLRLGEEAEARFCPLEMWDVMVEATGRIDVPQRADLIYQFLPIRWATINHAGVELSNMVFDSPLLDPYREVAPGHFRAGDRAAPFYVDPHDLSRIWFRDLNSTLVQPIEWRGANRTDAPMTQMIVDAARQRIRDRGGNTILKRGSATRQILEELTELTKAPTTREWKAKWSAAARRVEQSKADHDEAQRAIDAPTDLRTVRQKRSPGLSDTRRQAWPNLLADD</sequence>
<dbReference type="GO" id="GO:0003676">
    <property type="term" value="F:nucleic acid binding"/>
    <property type="evidence" value="ECO:0007669"/>
    <property type="project" value="InterPro"/>
</dbReference>
<dbReference type="RefSeq" id="WP_163666088.1">
    <property type="nucleotide sequence ID" value="NZ_AP022565.1"/>
</dbReference>
<dbReference type="InterPro" id="IPR001584">
    <property type="entry name" value="Integrase_cat-core"/>
</dbReference>
<feature type="region of interest" description="Disordered" evidence="1">
    <location>
        <begin position="672"/>
        <end position="717"/>
    </location>
</feature>
<evidence type="ECO:0000259" key="2">
    <source>
        <dbReference type="PROSITE" id="PS50994"/>
    </source>
</evidence>
<evidence type="ECO:0000256" key="1">
    <source>
        <dbReference type="SAM" id="MobiDB-lite"/>
    </source>
</evidence>